<dbReference type="InterPro" id="IPR027417">
    <property type="entry name" value="P-loop_NTPase"/>
</dbReference>
<evidence type="ECO:0000259" key="1">
    <source>
        <dbReference type="Pfam" id="PF17868"/>
    </source>
</evidence>
<evidence type="ECO:0000313" key="3">
    <source>
        <dbReference type="EMBL" id="ARQ98513.1"/>
    </source>
</evidence>
<dbReference type="CDD" id="cd00009">
    <property type="entry name" value="AAA"/>
    <property type="match status" value="1"/>
</dbReference>
<keyword evidence="4" id="KW-1185">Reference proteome</keyword>
<dbReference type="PANTHER" id="PTHR32204">
    <property type="entry name" value="ATPASE RAVA"/>
    <property type="match status" value="1"/>
</dbReference>
<evidence type="ECO:0000313" key="4">
    <source>
        <dbReference type="Proteomes" id="UP000194309"/>
    </source>
</evidence>
<name>A0A1X9SQL0_9BACT</name>
<dbReference type="InterPro" id="IPR045427">
    <property type="entry name" value="MoxR"/>
</dbReference>
<protein>
    <submittedName>
        <fullName evidence="3">ATPase</fullName>
    </submittedName>
</protein>
<dbReference type="PANTHER" id="PTHR32204:SF0">
    <property type="entry name" value="ATPASE RAVA"/>
    <property type="match status" value="1"/>
</dbReference>
<feature type="domain" description="ATPase RavA-like AAA lid" evidence="1">
    <location>
        <begin position="233"/>
        <end position="316"/>
    </location>
</feature>
<dbReference type="NCBIfam" id="TIGR02167">
    <property type="entry name" value="Liste_lipo_26"/>
    <property type="match status" value="5"/>
</dbReference>
<dbReference type="Pfam" id="PF17868">
    <property type="entry name" value="AAA_lid_8"/>
    <property type="match status" value="1"/>
</dbReference>
<dbReference type="InterPro" id="IPR005046">
    <property type="entry name" value="DUF285"/>
</dbReference>
<dbReference type="Proteomes" id="UP000194309">
    <property type="component" value="Chromosome"/>
</dbReference>
<gene>
    <name evidence="3" type="ORF">CIGN_0190</name>
</gene>
<dbReference type="InterPro" id="IPR011889">
    <property type="entry name" value="Liste_lipo_26"/>
</dbReference>
<dbReference type="AlphaFoldDB" id="A0A1X9SQL0"/>
<sequence>MYKTKIENIIKELSSGLFEREECLKLVLLSMFAGKSIFLYGPPGTAKSMIARRASLAFKITDNSQDESKESNNGFFAYLMNRFSTPEEIFGPIDIAELKKNNLTRKTDGYLPTAHFAFLDEIWKSSPAILNTLLTIINERIYRDGNKDIKVPLKGVVCASNEFPPDNQGLEALYDRMILRYFVKPLEERENFKKLFKSKKSNDIKPLEPFSITELEQIAIKSQDIKFEQNTMDLICDLKSQIQLLNQDKEYRKKLLSSDEYKPIYISDRRWKQCAELLQTAALLSDRDAVERYDLALLAHLLWSSEEDKAIIEKILFNVLNENSNFDSELKALKEDNLNLKNLIEKNLYSPNGKPKKVDNNDKNKYLQISKDQITKANNLKNNIEAEFQKAKASIKNPFLSQNDIELSLSSYTLPLKEVNNEILKAKELENIIQNQPVNEKLKKASSAEYKYHPKTNEELRELVSHESVKLSEIDISEVSDLYELFKDSQRSDFSGIEEWDVSHVTNMRNMFIGIENFNSDISNWDVSNVTNMNYMFAGAVNFNSDISSWNVSKVTDMGYMFYNATSFNQPLDNWDVSNVTDMSYMFAGATSFNQPLDNWDVSNVTDMSYMFAGATSFNQPLDNWDVSNVKNMENMFFSGADVVDTFAAGLLSAVGAARGAVAKQQLPNKKRLPKWYKE</sequence>
<dbReference type="OrthoDB" id="5354002at2"/>
<feature type="domain" description="MoxR" evidence="2">
    <location>
        <begin position="5"/>
        <end position="198"/>
    </location>
</feature>
<accession>A0A381D807</accession>
<dbReference type="SUPFAM" id="SSF52540">
    <property type="entry name" value="P-loop containing nucleoside triphosphate hydrolases"/>
    <property type="match status" value="1"/>
</dbReference>
<dbReference type="Gene3D" id="3.40.50.300">
    <property type="entry name" value="P-loop containing nucleotide triphosphate hydrolases"/>
    <property type="match status" value="1"/>
</dbReference>
<proteinExistence type="predicted"/>
<dbReference type="STRING" id="1660064.CIGN_0190"/>
<dbReference type="Pfam" id="PF03382">
    <property type="entry name" value="DUF285"/>
    <property type="match status" value="1"/>
</dbReference>
<dbReference type="InterPro" id="IPR041538">
    <property type="entry name" value="RavA-like_AAA_lid"/>
</dbReference>
<accession>A0A1X9SQL0</accession>
<dbReference type="EMBL" id="CP018788">
    <property type="protein sequence ID" value="ARQ98513.1"/>
    <property type="molecule type" value="Genomic_DNA"/>
</dbReference>
<evidence type="ECO:0000259" key="2">
    <source>
        <dbReference type="Pfam" id="PF20030"/>
    </source>
</evidence>
<organism evidence="3 4">
    <name type="scientific">Campylobacter devanensis</name>
    <dbReference type="NCBI Taxonomy" id="3161138"/>
    <lineage>
        <taxon>Bacteria</taxon>
        <taxon>Pseudomonadati</taxon>
        <taxon>Campylobacterota</taxon>
        <taxon>Epsilonproteobacteria</taxon>
        <taxon>Campylobacterales</taxon>
        <taxon>Campylobacteraceae</taxon>
        <taxon>Campylobacter</taxon>
    </lineage>
</organism>
<reference evidence="3 4" key="1">
    <citation type="journal article" date="2017" name="Genome Biol. Evol.">
        <title>Comparative Genomic Analysis Identifies a Campylobacter Clade Deficient in Selenium Metabolism.</title>
        <authorList>
            <person name="Miller W.G."/>
            <person name="Yee E."/>
            <person name="Lopes B.S."/>
            <person name="Chapman M.H."/>
            <person name="Huynh S."/>
            <person name="Bono J.L."/>
            <person name="Parker C.T."/>
            <person name="Strachan N.J.C."/>
            <person name="Forbes K.J."/>
        </authorList>
    </citation>
    <scope>NUCLEOTIDE SEQUENCE [LARGE SCALE GENOMIC DNA]</scope>
    <source>
        <strain evidence="3 4">NCTC 13003</strain>
    </source>
</reference>
<dbReference type="Pfam" id="PF20030">
    <property type="entry name" value="bpMoxR"/>
    <property type="match status" value="1"/>
</dbReference>
<dbReference type="KEGG" id="cdev:CIGN_0190"/>
<dbReference type="InterPro" id="IPR050513">
    <property type="entry name" value="RavA_ATPases"/>
</dbReference>